<feature type="compositionally biased region" description="Acidic residues" evidence="1">
    <location>
        <begin position="76"/>
        <end position="110"/>
    </location>
</feature>
<sequence length="138" mass="15456">SSEASTSKVNVGPSKRDKKKGKTEASKPVNGKRTRSTRCLTLESDDLQEEEDVDMTTAQIQRKPVAQKSVDKEKSDDVDECYVDEDDGAVEEDGDDIDAEHDENGQEELESETRERGEDDQDRPSVPERDDPIGHLMF</sequence>
<protein>
    <submittedName>
        <fullName evidence="2">Histone H2A.Z-specific chaperone CHZ1-like</fullName>
    </submittedName>
</protein>
<dbReference type="RefSeq" id="XP_016438291.1">
    <property type="nucleotide sequence ID" value="XM_016582805.1"/>
</dbReference>
<feature type="non-terminal residue" evidence="2">
    <location>
        <position position="1"/>
    </location>
</feature>
<evidence type="ECO:0000313" key="2">
    <source>
        <dbReference type="RefSeq" id="XP_016438291.1"/>
    </source>
</evidence>
<dbReference type="KEGG" id="nta:107764251"/>
<proteinExistence type="predicted"/>
<dbReference type="AlphaFoldDB" id="A0A1S3XE77"/>
<evidence type="ECO:0000256" key="1">
    <source>
        <dbReference type="SAM" id="MobiDB-lite"/>
    </source>
</evidence>
<reference evidence="2" key="1">
    <citation type="submission" date="2025-08" db="UniProtKB">
        <authorList>
            <consortium name="RefSeq"/>
        </authorList>
    </citation>
    <scope>IDENTIFICATION</scope>
</reference>
<feature type="region of interest" description="Disordered" evidence="1">
    <location>
        <begin position="1"/>
        <end position="138"/>
    </location>
</feature>
<organism evidence="2">
    <name type="scientific">Nicotiana tabacum</name>
    <name type="common">Common tobacco</name>
    <dbReference type="NCBI Taxonomy" id="4097"/>
    <lineage>
        <taxon>Eukaryota</taxon>
        <taxon>Viridiplantae</taxon>
        <taxon>Streptophyta</taxon>
        <taxon>Embryophyta</taxon>
        <taxon>Tracheophyta</taxon>
        <taxon>Spermatophyta</taxon>
        <taxon>Magnoliopsida</taxon>
        <taxon>eudicotyledons</taxon>
        <taxon>Gunneridae</taxon>
        <taxon>Pentapetalae</taxon>
        <taxon>asterids</taxon>
        <taxon>lamiids</taxon>
        <taxon>Solanales</taxon>
        <taxon>Solanaceae</taxon>
        <taxon>Nicotianoideae</taxon>
        <taxon>Nicotianeae</taxon>
        <taxon>Nicotiana</taxon>
    </lineage>
</organism>
<accession>A0A1S3XE77</accession>
<feature type="compositionally biased region" description="Acidic residues" evidence="1">
    <location>
        <begin position="43"/>
        <end position="54"/>
    </location>
</feature>
<name>A0A1S3XE77_TOBAC</name>
<feature type="compositionally biased region" description="Basic and acidic residues" evidence="1">
    <location>
        <begin position="111"/>
        <end position="138"/>
    </location>
</feature>
<dbReference type="PaxDb" id="4097-A0A1S3XE77"/>
<gene>
    <name evidence="2" type="primary">LOC107764251</name>
</gene>